<evidence type="ECO:0000256" key="1">
    <source>
        <dbReference type="HAMAP-Rule" id="MF_00122"/>
    </source>
</evidence>
<dbReference type="GO" id="GO:0050567">
    <property type="term" value="F:glutaminyl-tRNA synthase (glutamine-hydrolyzing) activity"/>
    <property type="evidence" value="ECO:0007669"/>
    <property type="project" value="UniProtKB-EC"/>
</dbReference>
<dbReference type="Proteomes" id="UP000749311">
    <property type="component" value="Unassembled WGS sequence"/>
</dbReference>
<dbReference type="InterPro" id="IPR003837">
    <property type="entry name" value="GatC"/>
</dbReference>
<dbReference type="NCBIfam" id="TIGR00135">
    <property type="entry name" value="gatC"/>
    <property type="match status" value="1"/>
</dbReference>
<dbReference type="HAMAP" id="MF_00122">
    <property type="entry name" value="GatC"/>
    <property type="match status" value="1"/>
</dbReference>
<keyword evidence="1" id="KW-0547">Nucleotide-binding</keyword>
<dbReference type="SUPFAM" id="SSF141000">
    <property type="entry name" value="Glu-tRNAGln amidotransferase C subunit"/>
    <property type="match status" value="1"/>
</dbReference>
<dbReference type="EC" id="6.3.5.-" evidence="1"/>
<dbReference type="PANTHER" id="PTHR15004">
    <property type="entry name" value="GLUTAMYL-TRNA(GLN) AMIDOTRANSFERASE SUBUNIT C, MITOCHONDRIAL"/>
    <property type="match status" value="1"/>
</dbReference>
<evidence type="ECO:0000313" key="2">
    <source>
        <dbReference type="EMBL" id="NIH56472.1"/>
    </source>
</evidence>
<comment type="caution">
    <text evidence="2">The sequence shown here is derived from an EMBL/GenBank/DDBJ whole genome shotgun (WGS) entry which is preliminary data.</text>
</comment>
<dbReference type="RefSeq" id="WP_341770042.1">
    <property type="nucleotide sequence ID" value="NZ_BAAAOO010000015.1"/>
</dbReference>
<comment type="function">
    <text evidence="1">Allows the formation of correctly charged Asn-tRNA(Asn) or Gln-tRNA(Gln) through the transamidation of misacylated Asp-tRNA(Asn) or Glu-tRNA(Gln) in organisms which lack either or both of asparaginyl-tRNA or glutaminyl-tRNA synthetases. The reaction takes place in the presence of glutamine and ATP through an activated phospho-Asp-tRNA(Asn) or phospho-Glu-tRNA(Gln).</text>
</comment>
<evidence type="ECO:0000313" key="3">
    <source>
        <dbReference type="Proteomes" id="UP000749311"/>
    </source>
</evidence>
<comment type="subunit">
    <text evidence="1">Heterotrimer of A, B and C subunits.</text>
</comment>
<gene>
    <name evidence="1" type="primary">gatC</name>
    <name evidence="2" type="ORF">FB473_001117</name>
</gene>
<organism evidence="2 3">
    <name type="scientific">Brooklawnia cerclae</name>
    <dbReference type="NCBI Taxonomy" id="349934"/>
    <lineage>
        <taxon>Bacteria</taxon>
        <taxon>Bacillati</taxon>
        <taxon>Actinomycetota</taxon>
        <taxon>Actinomycetes</taxon>
        <taxon>Propionibacteriales</taxon>
        <taxon>Propionibacteriaceae</taxon>
        <taxon>Brooklawnia</taxon>
    </lineage>
</organism>
<dbReference type="PANTHER" id="PTHR15004:SF0">
    <property type="entry name" value="GLUTAMYL-TRNA(GLN) AMIDOTRANSFERASE SUBUNIT C, MITOCHONDRIAL"/>
    <property type="match status" value="1"/>
</dbReference>
<comment type="catalytic activity">
    <reaction evidence="1">
        <text>L-aspartyl-tRNA(Asn) + L-glutamine + ATP + H2O = L-asparaginyl-tRNA(Asn) + L-glutamate + ADP + phosphate + 2 H(+)</text>
        <dbReference type="Rhea" id="RHEA:14513"/>
        <dbReference type="Rhea" id="RHEA-COMP:9674"/>
        <dbReference type="Rhea" id="RHEA-COMP:9677"/>
        <dbReference type="ChEBI" id="CHEBI:15377"/>
        <dbReference type="ChEBI" id="CHEBI:15378"/>
        <dbReference type="ChEBI" id="CHEBI:29985"/>
        <dbReference type="ChEBI" id="CHEBI:30616"/>
        <dbReference type="ChEBI" id="CHEBI:43474"/>
        <dbReference type="ChEBI" id="CHEBI:58359"/>
        <dbReference type="ChEBI" id="CHEBI:78515"/>
        <dbReference type="ChEBI" id="CHEBI:78516"/>
        <dbReference type="ChEBI" id="CHEBI:456216"/>
    </reaction>
</comment>
<sequence length="99" mass="10700">MALTAQDVARLADLARIELSDDELVRLAPQLDVILDAVASVGRVADLDVPPTSHAIELSNVFRDDEVRPSWPATAVLAGAPAVEDERFRVPRVLDEEAS</sequence>
<comment type="catalytic activity">
    <reaction evidence="1">
        <text>L-glutamyl-tRNA(Gln) + L-glutamine + ATP + H2O = L-glutaminyl-tRNA(Gln) + L-glutamate + ADP + phosphate + H(+)</text>
        <dbReference type="Rhea" id="RHEA:17521"/>
        <dbReference type="Rhea" id="RHEA-COMP:9681"/>
        <dbReference type="Rhea" id="RHEA-COMP:9684"/>
        <dbReference type="ChEBI" id="CHEBI:15377"/>
        <dbReference type="ChEBI" id="CHEBI:15378"/>
        <dbReference type="ChEBI" id="CHEBI:29985"/>
        <dbReference type="ChEBI" id="CHEBI:30616"/>
        <dbReference type="ChEBI" id="CHEBI:43474"/>
        <dbReference type="ChEBI" id="CHEBI:58359"/>
        <dbReference type="ChEBI" id="CHEBI:78520"/>
        <dbReference type="ChEBI" id="CHEBI:78521"/>
        <dbReference type="ChEBI" id="CHEBI:456216"/>
    </reaction>
</comment>
<proteinExistence type="inferred from homology"/>
<dbReference type="GO" id="GO:0050566">
    <property type="term" value="F:asparaginyl-tRNA synthase (glutamine-hydrolyzing) activity"/>
    <property type="evidence" value="ECO:0007669"/>
    <property type="project" value="UniProtKB-EC"/>
</dbReference>
<keyword evidence="1 2" id="KW-0436">Ligase</keyword>
<dbReference type="Pfam" id="PF02686">
    <property type="entry name" value="GatC"/>
    <property type="match status" value="1"/>
</dbReference>
<keyword evidence="1" id="KW-0067">ATP-binding</keyword>
<protein>
    <recommendedName>
        <fullName evidence="1">Aspartyl/glutamyl-tRNA(Asn/Gln) amidotransferase subunit C</fullName>
        <shortName evidence="1">Asp/Glu-ADT subunit C</shortName>
        <ecNumber evidence="1">6.3.5.-</ecNumber>
    </recommendedName>
</protein>
<keyword evidence="3" id="KW-1185">Reference proteome</keyword>
<accession>A0ABX0SDK1</accession>
<reference evidence="2 3" key="1">
    <citation type="submission" date="2020-02" db="EMBL/GenBank/DDBJ databases">
        <title>Sequencing the genomes of 1000 actinobacteria strains.</title>
        <authorList>
            <person name="Klenk H.-P."/>
        </authorList>
    </citation>
    <scope>NUCLEOTIDE SEQUENCE [LARGE SCALE GENOMIC DNA]</scope>
    <source>
        <strain evidence="2 3">DSM 19609</strain>
    </source>
</reference>
<keyword evidence="1" id="KW-0648">Protein biosynthesis</keyword>
<comment type="similarity">
    <text evidence="1">Belongs to the GatC family.</text>
</comment>
<dbReference type="Gene3D" id="1.10.20.60">
    <property type="entry name" value="Glu-tRNAGln amidotransferase C subunit, N-terminal domain"/>
    <property type="match status" value="1"/>
</dbReference>
<name>A0ABX0SDK1_9ACTN</name>
<dbReference type="EMBL" id="JAAMOZ010000001">
    <property type="protein sequence ID" value="NIH56472.1"/>
    <property type="molecule type" value="Genomic_DNA"/>
</dbReference>
<dbReference type="InterPro" id="IPR036113">
    <property type="entry name" value="Asp/Glu-ADT_sf_sub_c"/>
</dbReference>